<sequence length="264" mass="31260">MLKVTHNAGFFSCCNIRLHEIINYFNKNKKLPEIVDSSSQFVLYKPRHMIMNDITYHFFTNNNTMNIEFENSVSITNEKIEDQFSNYKKLNIEDTKPFIQKYFTPCEEIIDIQNKLLVKYNIDPNKCISIYYRGTDKYLETVLGDFSKYDEMIYKIKYNNNAANNYTLLIQSDSSQFLNYMKEKHDNVIIIEENKSSNSNRGIHLHNTNIGNENYNDIKKLFASFLIISSCKHFICCSSNCSLWMVYYRGNIDNIHQYLINDFL</sequence>
<evidence type="ECO:0000313" key="1">
    <source>
        <dbReference type="EMBL" id="QHT16141.1"/>
    </source>
</evidence>
<organism evidence="1">
    <name type="scientific">viral metagenome</name>
    <dbReference type="NCBI Taxonomy" id="1070528"/>
    <lineage>
        <taxon>unclassified sequences</taxon>
        <taxon>metagenomes</taxon>
        <taxon>organismal metagenomes</taxon>
    </lineage>
</organism>
<accession>A0A6C0DI94</accession>
<dbReference type="EMBL" id="MN739616">
    <property type="protein sequence ID" value="QHT16141.1"/>
    <property type="molecule type" value="Genomic_DNA"/>
</dbReference>
<dbReference type="AlphaFoldDB" id="A0A6C0DI94"/>
<dbReference type="Gene3D" id="3.40.50.11350">
    <property type="match status" value="1"/>
</dbReference>
<reference evidence="1" key="1">
    <citation type="journal article" date="2020" name="Nature">
        <title>Giant virus diversity and host interactions through global metagenomics.</title>
        <authorList>
            <person name="Schulz F."/>
            <person name="Roux S."/>
            <person name="Paez-Espino D."/>
            <person name="Jungbluth S."/>
            <person name="Walsh D.A."/>
            <person name="Denef V.J."/>
            <person name="McMahon K.D."/>
            <person name="Konstantinidis K.T."/>
            <person name="Eloe-Fadrosh E.A."/>
            <person name="Kyrpides N.C."/>
            <person name="Woyke T."/>
        </authorList>
    </citation>
    <scope>NUCLEOTIDE SEQUENCE</scope>
    <source>
        <strain evidence="1">GVMAG-M-3300023174-182</strain>
    </source>
</reference>
<name>A0A6C0DI94_9ZZZZ</name>
<protein>
    <submittedName>
        <fullName evidence="1">Uncharacterized protein</fullName>
    </submittedName>
</protein>
<proteinExistence type="predicted"/>